<reference evidence="4" key="1">
    <citation type="submission" date="2021-09" db="EMBL/GenBank/DDBJ databases">
        <authorList>
            <consortium name="AG Swart"/>
            <person name="Singh M."/>
            <person name="Singh A."/>
            <person name="Seah K."/>
            <person name="Emmerich C."/>
        </authorList>
    </citation>
    <scope>NUCLEOTIDE SEQUENCE</scope>
    <source>
        <strain evidence="4">ATCC30299</strain>
    </source>
</reference>
<feature type="chain" id="PRO_5043549570" description="Galactose oxidase" evidence="3">
    <location>
        <begin position="19"/>
        <end position="199"/>
    </location>
</feature>
<evidence type="ECO:0000256" key="1">
    <source>
        <dbReference type="ARBA" id="ARBA00022441"/>
    </source>
</evidence>
<keyword evidence="2" id="KW-0677">Repeat</keyword>
<evidence type="ECO:0000313" key="5">
    <source>
        <dbReference type="Proteomes" id="UP001162131"/>
    </source>
</evidence>
<dbReference type="InterPro" id="IPR015915">
    <property type="entry name" value="Kelch-typ_b-propeller"/>
</dbReference>
<accession>A0AAU9IX31</accession>
<keyword evidence="5" id="KW-1185">Reference proteome</keyword>
<evidence type="ECO:0000313" key="4">
    <source>
        <dbReference type="EMBL" id="CAG9318075.1"/>
    </source>
</evidence>
<proteinExistence type="predicted"/>
<organism evidence="4 5">
    <name type="scientific">Blepharisma stoltei</name>
    <dbReference type="NCBI Taxonomy" id="1481888"/>
    <lineage>
        <taxon>Eukaryota</taxon>
        <taxon>Sar</taxon>
        <taxon>Alveolata</taxon>
        <taxon>Ciliophora</taxon>
        <taxon>Postciliodesmatophora</taxon>
        <taxon>Heterotrichea</taxon>
        <taxon>Heterotrichida</taxon>
        <taxon>Blepharismidae</taxon>
        <taxon>Blepharisma</taxon>
    </lineage>
</organism>
<gene>
    <name evidence="4" type="ORF">BSTOLATCC_MIC20559</name>
</gene>
<comment type="caution">
    <text evidence="4">The sequence shown here is derived from an EMBL/GenBank/DDBJ whole genome shotgun (WGS) entry which is preliminary data.</text>
</comment>
<evidence type="ECO:0000256" key="3">
    <source>
        <dbReference type="SAM" id="SignalP"/>
    </source>
</evidence>
<feature type="signal peptide" evidence="3">
    <location>
        <begin position="1"/>
        <end position="18"/>
    </location>
</feature>
<keyword evidence="1" id="KW-0880">Kelch repeat</keyword>
<dbReference type="Pfam" id="PF24681">
    <property type="entry name" value="Kelch_KLHDC2_KLHL20_DRC7"/>
    <property type="match status" value="1"/>
</dbReference>
<dbReference type="Proteomes" id="UP001162131">
    <property type="component" value="Unassembled WGS sequence"/>
</dbReference>
<protein>
    <recommendedName>
        <fullName evidence="6">Galactose oxidase</fullName>
    </recommendedName>
</protein>
<name>A0AAU9IX31_9CILI</name>
<dbReference type="Gene3D" id="2.120.10.80">
    <property type="entry name" value="Kelch-type beta propeller"/>
    <property type="match status" value="1"/>
</dbReference>
<dbReference type="PANTHER" id="PTHR46093:SF18">
    <property type="entry name" value="FIBRONECTIN TYPE-III DOMAIN-CONTAINING PROTEIN"/>
    <property type="match status" value="1"/>
</dbReference>
<evidence type="ECO:0008006" key="6">
    <source>
        <dbReference type="Google" id="ProtNLM"/>
    </source>
</evidence>
<keyword evidence="3" id="KW-0732">Signal</keyword>
<dbReference type="PANTHER" id="PTHR46093">
    <property type="entry name" value="ACYL-COA-BINDING DOMAIN-CONTAINING PROTEIN 5"/>
    <property type="match status" value="1"/>
</dbReference>
<evidence type="ECO:0000256" key="2">
    <source>
        <dbReference type="ARBA" id="ARBA00022737"/>
    </source>
</evidence>
<dbReference type="EMBL" id="CAJZBQ010000020">
    <property type="protein sequence ID" value="CAG9318075.1"/>
    <property type="molecule type" value="Genomic_DNA"/>
</dbReference>
<dbReference type="AlphaFoldDB" id="A0AAU9IX31"/>
<sequence>MKRLLWYLHFFSTIKVLAFSYSRLPFTDSPPSIRQYACADYYTKENSLIIFGGNQGSDINFNDVWEFNLTANLWNSLTPISTTYPNPRMFHGCWIDDDNSMLYIFGGRSNSGPLNDLWRYDLVNLQWKQIDQKGDIPSARSAFAWTKYKDSDGNLKLVSFAGFLKDEYTNELYIYDVPSSTWTKKPAGTQLPPVSYISH</sequence>
<dbReference type="SUPFAM" id="SSF117281">
    <property type="entry name" value="Kelch motif"/>
    <property type="match status" value="1"/>
</dbReference>